<protein>
    <recommendedName>
        <fullName evidence="3">Transposase</fullName>
    </recommendedName>
</protein>
<proteinExistence type="predicted"/>
<dbReference type="NCBIfam" id="NF047595">
    <property type="entry name" value="IS66_ISRel24_TnpA"/>
    <property type="match status" value="1"/>
</dbReference>
<keyword evidence="2" id="KW-1185">Reference proteome</keyword>
<name>A0A240U3J6_9BURK</name>
<evidence type="ECO:0008006" key="3">
    <source>
        <dbReference type="Google" id="ProtNLM"/>
    </source>
</evidence>
<dbReference type="SUPFAM" id="SSF46689">
    <property type="entry name" value="Homeodomain-like"/>
    <property type="match status" value="1"/>
</dbReference>
<sequence>MEIMHTMANEAIAQRPKRRYYNPELKTQVVAQCQVSGASVAGVALAHGINANIVHRWLREQFAQCKPAVGNEFVALPLTRAAQPQSAPASEHAGLPRDIRVEVRRNSSTITVNWPLEDAPSCAAWLREWLR</sequence>
<evidence type="ECO:0000313" key="2">
    <source>
        <dbReference type="Proteomes" id="UP000194432"/>
    </source>
</evidence>
<accession>A0A240U3J6</accession>
<dbReference type="RefSeq" id="WP_094098297.1">
    <property type="nucleotide sequence ID" value="NZ_CP021361.1"/>
</dbReference>
<reference evidence="1 2" key="1">
    <citation type="submission" date="2017-05" db="EMBL/GenBank/DDBJ databases">
        <title>Polyphasic characterization of four soil-derived phenanthrene-degrading Acidovorax strains and proposal of Acidovorax phenanthrenivorans sp. nov.</title>
        <authorList>
            <person name="Singleton D.R."/>
            <person name="Lee J."/>
            <person name="Dickey A.N."/>
            <person name="Stroud A."/>
            <person name="Scholl E.H."/>
            <person name="Wright F.A."/>
            <person name="Aitken M.D."/>
        </authorList>
    </citation>
    <scope>NUCLEOTIDE SEQUENCE [LARGE SCALE GENOMIC DNA]</scope>
    <source>
        <strain evidence="1">NA3</strain>
    </source>
</reference>
<dbReference type="Proteomes" id="UP000194432">
    <property type="component" value="Chromosome 1"/>
</dbReference>
<evidence type="ECO:0000313" key="1">
    <source>
        <dbReference type="EMBL" id="ART52406.1"/>
    </source>
</evidence>
<dbReference type="AlphaFoldDB" id="A0A240U3J6"/>
<gene>
    <name evidence="1" type="ORF">CBP34_13110</name>
</gene>
<dbReference type="EMBL" id="CP021361">
    <property type="protein sequence ID" value="ART52406.1"/>
    <property type="molecule type" value="Genomic_DNA"/>
</dbReference>
<dbReference type="InterPro" id="IPR009057">
    <property type="entry name" value="Homeodomain-like_sf"/>
</dbReference>
<dbReference type="KEGG" id="acin:CBP34_13110"/>
<organism evidence="1 2">
    <name type="scientific">Acidovorax carolinensis</name>
    <dbReference type="NCBI Taxonomy" id="553814"/>
    <lineage>
        <taxon>Bacteria</taxon>
        <taxon>Pseudomonadati</taxon>
        <taxon>Pseudomonadota</taxon>
        <taxon>Betaproteobacteria</taxon>
        <taxon>Burkholderiales</taxon>
        <taxon>Comamonadaceae</taxon>
        <taxon>Acidovorax</taxon>
    </lineage>
</organism>